<feature type="transmembrane region" description="Helical" evidence="8">
    <location>
        <begin position="168"/>
        <end position="192"/>
    </location>
</feature>
<dbReference type="EMBL" id="JAGRQC010000001">
    <property type="protein sequence ID" value="MBR0550991.1"/>
    <property type="molecule type" value="Genomic_DNA"/>
</dbReference>
<feature type="transmembrane region" description="Helical" evidence="8">
    <location>
        <begin position="300"/>
        <end position="322"/>
    </location>
</feature>
<keyword evidence="7 8" id="KW-0472">Membrane</keyword>
<keyword evidence="3" id="KW-0813">Transport</keyword>
<evidence type="ECO:0000256" key="4">
    <source>
        <dbReference type="ARBA" id="ARBA00022475"/>
    </source>
</evidence>
<evidence type="ECO:0000313" key="9">
    <source>
        <dbReference type="EMBL" id="MBR0550991.1"/>
    </source>
</evidence>
<dbReference type="NCBIfam" id="TIGR00842">
    <property type="entry name" value="bcct"/>
    <property type="match status" value="1"/>
</dbReference>
<evidence type="ECO:0000256" key="2">
    <source>
        <dbReference type="ARBA" id="ARBA00005658"/>
    </source>
</evidence>
<sequence>MLFAILNASEAATVFGAIQKTATDDFGWLLILTVNILLILCGVLAFSRFGHIRLGGKKAKPEFGTATWFAMLFSAGMGIGLLFYGVAEPVLHYANPPISAFSDPNAHLPRGLATNAQHAMGVTFLHWGLHAWGIYALIALALAYVSFNKGLPLSIGAVLRAAFPRIPMRLVDAIDVLAITATVCGVAASLGFGASQINAGLTMLTGMPDNAVVKFVLIAIITAMATVSVALGLDTGIKRLSEINMALAVLLAIFVFVFGPTVFLLNGFIQNVGYYVQRFIYLSTWTETYSPGHWQGSWTIFYYAWWISWSPFVGIFIARISYGRTIREFIAGVLLVPSLFTFIWMTIFGDSALHIEMFGAGGLADAVSASMPDALFAFLAHYPISQIASGLAIIIVATFFVTSADSGALVTAMIASGGNHEASFLSRVTWAVAMGLLSAALLWSGGLAALQTAAIITGLPFSIALLLMSAGLIKLLRKDETILAADDSAAQELENA</sequence>
<evidence type="ECO:0000256" key="7">
    <source>
        <dbReference type="ARBA" id="ARBA00023136"/>
    </source>
</evidence>
<proteinExistence type="inferred from homology"/>
<dbReference type="PANTHER" id="PTHR30047:SF7">
    <property type="entry name" value="HIGH-AFFINITY CHOLINE TRANSPORT PROTEIN"/>
    <property type="match status" value="1"/>
</dbReference>
<dbReference type="PANTHER" id="PTHR30047">
    <property type="entry name" value="HIGH-AFFINITY CHOLINE TRANSPORT PROTEIN-RELATED"/>
    <property type="match status" value="1"/>
</dbReference>
<dbReference type="AlphaFoldDB" id="A0A8T4I9E8"/>
<gene>
    <name evidence="9" type="ORF">J7S20_00555</name>
</gene>
<name>A0A8T4I9E8_9SPHN</name>
<evidence type="ECO:0000256" key="3">
    <source>
        <dbReference type="ARBA" id="ARBA00022448"/>
    </source>
</evidence>
<evidence type="ECO:0000256" key="1">
    <source>
        <dbReference type="ARBA" id="ARBA00004651"/>
    </source>
</evidence>
<evidence type="ECO:0000256" key="8">
    <source>
        <dbReference type="SAM" id="Phobius"/>
    </source>
</evidence>
<dbReference type="InterPro" id="IPR000060">
    <property type="entry name" value="BCCT_transptr"/>
</dbReference>
<keyword evidence="10" id="KW-1185">Reference proteome</keyword>
<dbReference type="Pfam" id="PF02028">
    <property type="entry name" value="BCCT"/>
    <property type="match status" value="1"/>
</dbReference>
<keyword evidence="5 8" id="KW-0812">Transmembrane</keyword>
<evidence type="ECO:0000313" key="10">
    <source>
        <dbReference type="Proteomes" id="UP000676996"/>
    </source>
</evidence>
<keyword evidence="4" id="KW-1003">Cell membrane</keyword>
<comment type="subcellular location">
    <subcellularLocation>
        <location evidence="1">Cell membrane</location>
        <topology evidence="1">Multi-pass membrane protein</topology>
    </subcellularLocation>
</comment>
<feature type="transmembrane region" description="Helical" evidence="8">
    <location>
        <begin position="212"/>
        <end position="233"/>
    </location>
</feature>
<evidence type="ECO:0000256" key="5">
    <source>
        <dbReference type="ARBA" id="ARBA00022692"/>
    </source>
</evidence>
<dbReference type="Proteomes" id="UP000676996">
    <property type="component" value="Unassembled WGS sequence"/>
</dbReference>
<feature type="transmembrane region" description="Helical" evidence="8">
    <location>
        <begin position="66"/>
        <end position="87"/>
    </location>
</feature>
<feature type="transmembrane region" description="Helical" evidence="8">
    <location>
        <begin position="424"/>
        <end position="443"/>
    </location>
</feature>
<dbReference type="GO" id="GO:0005886">
    <property type="term" value="C:plasma membrane"/>
    <property type="evidence" value="ECO:0007669"/>
    <property type="project" value="UniProtKB-SubCell"/>
</dbReference>
<protein>
    <submittedName>
        <fullName evidence="9">BCCT family transporter</fullName>
    </submittedName>
</protein>
<evidence type="ECO:0000256" key="6">
    <source>
        <dbReference type="ARBA" id="ARBA00022989"/>
    </source>
</evidence>
<organism evidence="9 10">
    <name type="scientific">Stakelama marina</name>
    <dbReference type="NCBI Taxonomy" id="2826939"/>
    <lineage>
        <taxon>Bacteria</taxon>
        <taxon>Pseudomonadati</taxon>
        <taxon>Pseudomonadota</taxon>
        <taxon>Alphaproteobacteria</taxon>
        <taxon>Sphingomonadales</taxon>
        <taxon>Sphingomonadaceae</taxon>
        <taxon>Stakelama</taxon>
    </lineage>
</organism>
<feature type="transmembrane region" description="Helical" evidence="8">
    <location>
        <begin position="329"/>
        <end position="348"/>
    </location>
</feature>
<feature type="transmembrane region" description="Helical" evidence="8">
    <location>
        <begin position="449"/>
        <end position="473"/>
    </location>
</feature>
<feature type="transmembrane region" description="Helical" evidence="8">
    <location>
        <begin position="245"/>
        <end position="269"/>
    </location>
</feature>
<feature type="transmembrane region" description="Helical" evidence="8">
    <location>
        <begin position="26"/>
        <end position="46"/>
    </location>
</feature>
<comment type="caution">
    <text evidence="9">The sequence shown here is derived from an EMBL/GenBank/DDBJ whole genome shotgun (WGS) entry which is preliminary data.</text>
</comment>
<accession>A0A8T4I9E8</accession>
<feature type="transmembrane region" description="Helical" evidence="8">
    <location>
        <begin position="129"/>
        <end position="147"/>
    </location>
</feature>
<dbReference type="GO" id="GO:0022857">
    <property type="term" value="F:transmembrane transporter activity"/>
    <property type="evidence" value="ECO:0007669"/>
    <property type="project" value="InterPro"/>
</dbReference>
<comment type="similarity">
    <text evidence="2">Belongs to the BCCT transporter (TC 2.A.15) family.</text>
</comment>
<keyword evidence="6 8" id="KW-1133">Transmembrane helix</keyword>
<feature type="transmembrane region" description="Helical" evidence="8">
    <location>
        <begin position="387"/>
        <end position="412"/>
    </location>
</feature>
<reference evidence="9" key="1">
    <citation type="submission" date="2021-04" db="EMBL/GenBank/DDBJ databases">
        <title>Ouciella asimina sp. nov., isolated from the surface seawater in the hydrothermal field of Okinawa Trough.</title>
        <authorList>
            <person name="Shuang W."/>
        </authorList>
    </citation>
    <scope>NUCLEOTIDE SEQUENCE</scope>
    <source>
        <strain evidence="9">LXI357</strain>
    </source>
</reference>